<sequence length="368" mass="41313">MHLIGRYALVGVTHFLCTGLALKVLSYILPCFLTCYYGCAAKFLMCAIVAQLTFGFTKKKFLSDKIQPDNRAVLITGCDSGFGLQLAKRLDKGGYHVFASCLNPNGPGADDLKKSCSKRLQIVEMDVTKDDSVKEAVNYVKDNLGTSELWAIVNNAGIQKGFITELTSIQDFKDTMEVNAFGPVRVTKGFLPLLRQSRGRVINIASLAGRISLPACAPYTMSKFACVAFSESLRYDLDVWGVRVISIEPEFFQTDMTKVENLRQRVDDTFASIDDDVREDYGKKFIEDFRARVNLMSASSKVYKVLNALELAISLEHPSLVYRPCRNCIVAVLYRIFEYSPKVMQLLMVKFYFYITGFPKPKEADNNL</sequence>
<dbReference type="SUPFAM" id="SSF51735">
    <property type="entry name" value="NAD(P)-binding Rossmann-fold domains"/>
    <property type="match status" value="1"/>
</dbReference>
<evidence type="ECO:0000256" key="2">
    <source>
        <dbReference type="SAM" id="Phobius"/>
    </source>
</evidence>
<dbReference type="GO" id="GO:0016491">
    <property type="term" value="F:oxidoreductase activity"/>
    <property type="evidence" value="ECO:0007669"/>
    <property type="project" value="TreeGrafter"/>
</dbReference>
<dbReference type="PRINTS" id="PR00081">
    <property type="entry name" value="GDHRDH"/>
</dbReference>
<dbReference type="InterPro" id="IPR036291">
    <property type="entry name" value="NAD(P)-bd_dom_sf"/>
</dbReference>
<dbReference type="Pfam" id="PF00106">
    <property type="entry name" value="adh_short"/>
    <property type="match status" value="1"/>
</dbReference>
<keyword evidence="4" id="KW-1185">Reference proteome</keyword>
<protein>
    <submittedName>
        <fullName evidence="3">Estradiol 17-beta-dehydrogenase 2</fullName>
    </submittedName>
</protein>
<accession>A0AAV4ND95</accession>
<organism evidence="3 4">
    <name type="scientific">Caerostris darwini</name>
    <dbReference type="NCBI Taxonomy" id="1538125"/>
    <lineage>
        <taxon>Eukaryota</taxon>
        <taxon>Metazoa</taxon>
        <taxon>Ecdysozoa</taxon>
        <taxon>Arthropoda</taxon>
        <taxon>Chelicerata</taxon>
        <taxon>Arachnida</taxon>
        <taxon>Araneae</taxon>
        <taxon>Araneomorphae</taxon>
        <taxon>Entelegynae</taxon>
        <taxon>Araneoidea</taxon>
        <taxon>Araneidae</taxon>
        <taxon>Caerostris</taxon>
    </lineage>
</organism>
<gene>
    <name evidence="3" type="primary">Hsd17b2</name>
    <name evidence="3" type="ORF">CDAR_115961</name>
</gene>
<dbReference type="AlphaFoldDB" id="A0AAV4ND95"/>
<dbReference type="PRINTS" id="PR00080">
    <property type="entry name" value="SDRFAMILY"/>
</dbReference>
<keyword evidence="2" id="KW-0812">Transmembrane</keyword>
<comment type="similarity">
    <text evidence="1">Belongs to the short-chain dehydrogenases/reductases (SDR) family.</text>
</comment>
<keyword evidence="2" id="KW-0472">Membrane</keyword>
<evidence type="ECO:0000313" key="3">
    <source>
        <dbReference type="EMBL" id="GIX81858.1"/>
    </source>
</evidence>
<evidence type="ECO:0000256" key="1">
    <source>
        <dbReference type="RuleBase" id="RU000363"/>
    </source>
</evidence>
<proteinExistence type="inferred from homology"/>
<reference evidence="3 4" key="1">
    <citation type="submission" date="2021-06" db="EMBL/GenBank/DDBJ databases">
        <title>Caerostris darwini draft genome.</title>
        <authorList>
            <person name="Kono N."/>
            <person name="Arakawa K."/>
        </authorList>
    </citation>
    <scope>NUCLEOTIDE SEQUENCE [LARGE SCALE GENOMIC DNA]</scope>
</reference>
<dbReference type="Proteomes" id="UP001054837">
    <property type="component" value="Unassembled WGS sequence"/>
</dbReference>
<feature type="transmembrane region" description="Helical" evidence="2">
    <location>
        <begin position="7"/>
        <end position="29"/>
    </location>
</feature>
<dbReference type="Gene3D" id="3.40.50.720">
    <property type="entry name" value="NAD(P)-binding Rossmann-like Domain"/>
    <property type="match status" value="1"/>
</dbReference>
<evidence type="ECO:0000313" key="4">
    <source>
        <dbReference type="Proteomes" id="UP001054837"/>
    </source>
</evidence>
<dbReference type="GO" id="GO:0008202">
    <property type="term" value="P:steroid metabolic process"/>
    <property type="evidence" value="ECO:0007669"/>
    <property type="project" value="TreeGrafter"/>
</dbReference>
<comment type="caution">
    <text evidence="3">The sequence shown here is derived from an EMBL/GenBank/DDBJ whole genome shotgun (WGS) entry which is preliminary data.</text>
</comment>
<name>A0AAV4ND95_9ARAC</name>
<feature type="transmembrane region" description="Helical" evidence="2">
    <location>
        <begin position="35"/>
        <end position="56"/>
    </location>
</feature>
<dbReference type="EMBL" id="BPLQ01001451">
    <property type="protein sequence ID" value="GIX81858.1"/>
    <property type="molecule type" value="Genomic_DNA"/>
</dbReference>
<dbReference type="PANTHER" id="PTHR43313">
    <property type="entry name" value="SHORT-CHAIN DEHYDROGENASE/REDUCTASE FAMILY 9C"/>
    <property type="match status" value="1"/>
</dbReference>
<dbReference type="PANTHER" id="PTHR43313:SF36">
    <property type="entry name" value="D-BETA-HYDROXYBUTYRATE DEHYDROGENASE, MITOCHONDRIAL"/>
    <property type="match status" value="1"/>
</dbReference>
<dbReference type="InterPro" id="IPR002347">
    <property type="entry name" value="SDR_fam"/>
</dbReference>
<keyword evidence="2" id="KW-1133">Transmembrane helix</keyword>